<feature type="domain" description="HTH cro/C1-type" evidence="1">
    <location>
        <begin position="22"/>
        <end position="65"/>
    </location>
</feature>
<reference evidence="2 3" key="1">
    <citation type="submission" date="2024-09" db="EMBL/GenBank/DDBJ databases">
        <authorList>
            <person name="Sun Q."/>
            <person name="Mori K."/>
        </authorList>
    </citation>
    <scope>NUCLEOTIDE SEQUENCE [LARGE SCALE GENOMIC DNA]</scope>
    <source>
        <strain evidence="2 3">TBRC 7907</strain>
    </source>
</reference>
<dbReference type="Gene3D" id="1.25.40.10">
    <property type="entry name" value="Tetratricopeptide repeat domain"/>
    <property type="match status" value="1"/>
</dbReference>
<comment type="caution">
    <text evidence="2">The sequence shown here is derived from an EMBL/GenBank/DDBJ whole genome shotgun (WGS) entry which is preliminary data.</text>
</comment>
<accession>A0ABV5ZPU2</accession>
<sequence>MGALVRAWRTDPHHRSVFGPGGITQTRLARWASMPQVSISRLENGPPEKNLDKLVFWARLLGIPGRLLWFDLPENTRPRTTSAPAPNAAPVTAGAVGRIGAGDTASTTTPAQAIRETTRHLIDLDNRYGAHDVAPLAIKAFRQARRTWNTTAPTRSGPDRELCAALGELAEVAGWIAFDAEQHHPARRLNEEALHFSRMAGDRSTELLTLLNFSMQESHLKHLNESLMIATSALENGRLSPRVRAMFHIRQARALSKSGQHHEALRTFERARVLFGDGTAERDPEWAWWIDTTELLSHQGLMHAELGRPDLGIPVLHEAVNGESTGASYRAITLAQLWSVMVAAGAWQDAQALTDTLAERVRGIGHTRATGVLLRTRDELTATPRAPAALTDAVRHLIECTRDDNPL</sequence>
<dbReference type="EMBL" id="JBHLZU010000002">
    <property type="protein sequence ID" value="MFB9902886.1"/>
    <property type="molecule type" value="Genomic_DNA"/>
</dbReference>
<evidence type="ECO:0000313" key="3">
    <source>
        <dbReference type="Proteomes" id="UP001589693"/>
    </source>
</evidence>
<dbReference type="InterPro" id="IPR010982">
    <property type="entry name" value="Lambda_DNA-bd_dom_sf"/>
</dbReference>
<organism evidence="2 3">
    <name type="scientific">Allokutzneria oryzae</name>
    <dbReference type="NCBI Taxonomy" id="1378989"/>
    <lineage>
        <taxon>Bacteria</taxon>
        <taxon>Bacillati</taxon>
        <taxon>Actinomycetota</taxon>
        <taxon>Actinomycetes</taxon>
        <taxon>Pseudonocardiales</taxon>
        <taxon>Pseudonocardiaceae</taxon>
        <taxon>Allokutzneria</taxon>
    </lineage>
</organism>
<gene>
    <name evidence="2" type="ORF">ACFFQA_02930</name>
</gene>
<dbReference type="Proteomes" id="UP001589693">
    <property type="component" value="Unassembled WGS sequence"/>
</dbReference>
<protein>
    <submittedName>
        <fullName evidence="2">Helix-turn-helix domain-containing protein</fullName>
    </submittedName>
</protein>
<proteinExistence type="predicted"/>
<dbReference type="CDD" id="cd00093">
    <property type="entry name" value="HTH_XRE"/>
    <property type="match status" value="1"/>
</dbReference>
<dbReference type="InterPro" id="IPR011990">
    <property type="entry name" value="TPR-like_helical_dom_sf"/>
</dbReference>
<evidence type="ECO:0000313" key="2">
    <source>
        <dbReference type="EMBL" id="MFB9902886.1"/>
    </source>
</evidence>
<dbReference type="RefSeq" id="WP_377849991.1">
    <property type="nucleotide sequence ID" value="NZ_JBHLZU010000002.1"/>
</dbReference>
<dbReference type="Pfam" id="PF01381">
    <property type="entry name" value="HTH_3"/>
    <property type="match status" value="1"/>
</dbReference>
<dbReference type="SUPFAM" id="SSF48452">
    <property type="entry name" value="TPR-like"/>
    <property type="match status" value="1"/>
</dbReference>
<keyword evidence="3" id="KW-1185">Reference proteome</keyword>
<dbReference type="SUPFAM" id="SSF47413">
    <property type="entry name" value="lambda repressor-like DNA-binding domains"/>
    <property type="match status" value="1"/>
</dbReference>
<name>A0ABV5ZPU2_9PSEU</name>
<evidence type="ECO:0000259" key="1">
    <source>
        <dbReference type="Pfam" id="PF01381"/>
    </source>
</evidence>
<dbReference type="InterPro" id="IPR001387">
    <property type="entry name" value="Cro/C1-type_HTH"/>
</dbReference>